<evidence type="ECO:0000256" key="2">
    <source>
        <dbReference type="SAM" id="Phobius"/>
    </source>
</evidence>
<organism evidence="3 4">
    <name type="scientific">Agromyces badenianii</name>
    <dbReference type="NCBI Taxonomy" id="2080742"/>
    <lineage>
        <taxon>Bacteria</taxon>
        <taxon>Bacillati</taxon>
        <taxon>Actinomycetota</taxon>
        <taxon>Actinomycetes</taxon>
        <taxon>Micrococcales</taxon>
        <taxon>Microbacteriaceae</taxon>
        <taxon>Agromyces</taxon>
    </lineage>
</organism>
<name>A0A2S0WXR8_9MICO</name>
<feature type="transmembrane region" description="Helical" evidence="2">
    <location>
        <begin position="415"/>
        <end position="432"/>
    </location>
</feature>
<keyword evidence="2" id="KW-0812">Transmembrane</keyword>
<dbReference type="Proteomes" id="UP000244729">
    <property type="component" value="Chromosome"/>
</dbReference>
<evidence type="ECO:0000256" key="1">
    <source>
        <dbReference type="SAM" id="MobiDB-lite"/>
    </source>
</evidence>
<keyword evidence="2" id="KW-1133">Transmembrane helix</keyword>
<dbReference type="SUPFAM" id="SSF53756">
    <property type="entry name" value="UDP-Glycosyltransferase/glycogen phosphorylase"/>
    <property type="match status" value="1"/>
</dbReference>
<sequence>MSDGPDDGGANPTSPTDAPAVPGGAGHRLLVVADSDSYVKWGAALASRFPAEWRTELIVLESPVRPSPRQLAAALAGSEFTPDSASTVHLGELPGLLARTRPDAVLLALRGPLVRVVAPIVNRSADRPVIVSGFPGLTIPAAPKAIVYRELVDLIVLHSRREVREFRANAVGLGVAVEFGLATLPFLPETAVTDAAADPARRDLVFAAQAKVPAEREDRVRLLGWLADAARRRPSRRVVVKVRARPGEAQTHAEAFDFAELLADAEVRRELGGSLPPNLVVEDGPMSQHLSSAAGLVTVSSTAVLEAVAAGIPALLVDEFGIDAKLINTVFEGSGLFGGAEALAGWETRHPNPDWLADNYFHGREHDDWARRLALLLERRADAALEPRERSRNLTGGALRRAFERKRMLGKHDRSFAGAVSMLVAVPARWVLRRVRRLRRRVFALRGGVLEV</sequence>
<keyword evidence="2" id="KW-0472">Membrane</keyword>
<accession>A0A2S0WXR8</accession>
<keyword evidence="4" id="KW-1185">Reference proteome</keyword>
<dbReference type="OrthoDB" id="8441777at2"/>
<dbReference type="RefSeq" id="WP_108595913.1">
    <property type="nucleotide sequence ID" value="NZ_CP028913.1"/>
</dbReference>
<dbReference type="KEGG" id="agm:DCE93_10970"/>
<proteinExistence type="predicted"/>
<protein>
    <submittedName>
        <fullName evidence="3">Uncharacterized protein</fullName>
    </submittedName>
</protein>
<dbReference type="EMBL" id="CP028913">
    <property type="protein sequence ID" value="AWB96108.1"/>
    <property type="molecule type" value="Genomic_DNA"/>
</dbReference>
<reference evidence="3 4" key="1">
    <citation type="submission" date="2018-04" db="EMBL/GenBank/DDBJ databases">
        <authorList>
            <person name="Li J."/>
        </authorList>
    </citation>
    <scope>NUCLEOTIDE SEQUENCE [LARGE SCALE GENOMIC DNA]</scope>
    <source>
        <strain evidence="4">30A</strain>
    </source>
</reference>
<dbReference type="Pfam" id="PF20471">
    <property type="entry name" value="DUF6716"/>
    <property type="match status" value="1"/>
</dbReference>
<dbReference type="InterPro" id="IPR046561">
    <property type="entry name" value="DUF6716"/>
</dbReference>
<dbReference type="AlphaFoldDB" id="A0A2S0WXR8"/>
<evidence type="ECO:0000313" key="3">
    <source>
        <dbReference type="EMBL" id="AWB96108.1"/>
    </source>
</evidence>
<feature type="region of interest" description="Disordered" evidence="1">
    <location>
        <begin position="1"/>
        <end position="22"/>
    </location>
</feature>
<gene>
    <name evidence="3" type="ORF">DCE93_10970</name>
</gene>
<evidence type="ECO:0000313" key="4">
    <source>
        <dbReference type="Proteomes" id="UP000244729"/>
    </source>
</evidence>